<feature type="domain" description="Ionotropic glutamate receptor C-terminal" evidence="4">
    <location>
        <begin position="40"/>
        <end position="263"/>
    </location>
</feature>
<dbReference type="AlphaFoldDB" id="A0A286E261"/>
<dbReference type="CDD" id="cd13704">
    <property type="entry name" value="PBP2_HisK"/>
    <property type="match status" value="1"/>
</dbReference>
<dbReference type="OrthoDB" id="8611270at2"/>
<proteinExistence type="predicted"/>
<evidence type="ECO:0000259" key="3">
    <source>
        <dbReference type="SMART" id="SM00062"/>
    </source>
</evidence>
<evidence type="ECO:0000313" key="6">
    <source>
        <dbReference type="Proteomes" id="UP000219669"/>
    </source>
</evidence>
<feature type="domain" description="Solute-binding protein family 3/N-terminal" evidence="3">
    <location>
        <begin position="40"/>
        <end position="264"/>
    </location>
</feature>
<reference evidence="5 6" key="1">
    <citation type="submission" date="2017-09" db="EMBL/GenBank/DDBJ databases">
        <authorList>
            <person name="Ehlers B."/>
            <person name="Leendertz F.H."/>
        </authorList>
    </citation>
    <scope>NUCLEOTIDE SEQUENCE [LARGE SCALE GENOMIC DNA]</scope>
    <source>
        <strain evidence="5 6">DSM 16848</strain>
    </source>
</reference>
<keyword evidence="6" id="KW-1185">Reference proteome</keyword>
<dbReference type="Gene3D" id="3.40.190.10">
    <property type="entry name" value="Periplasmic binding protein-like II"/>
    <property type="match status" value="2"/>
</dbReference>
<organism evidence="5 6">
    <name type="scientific">Alysiella filiformis DSM 16848</name>
    <dbReference type="NCBI Taxonomy" id="1120981"/>
    <lineage>
        <taxon>Bacteria</taxon>
        <taxon>Pseudomonadati</taxon>
        <taxon>Pseudomonadota</taxon>
        <taxon>Betaproteobacteria</taxon>
        <taxon>Neisseriales</taxon>
        <taxon>Neisseriaceae</taxon>
        <taxon>Alysiella</taxon>
    </lineage>
</organism>
<dbReference type="PANTHER" id="PTHR35936">
    <property type="entry name" value="MEMBRANE-BOUND LYTIC MUREIN TRANSGLYCOSYLASE F"/>
    <property type="match status" value="1"/>
</dbReference>
<dbReference type="EMBL" id="OCNF01000001">
    <property type="protein sequence ID" value="SOD64987.1"/>
    <property type="molecule type" value="Genomic_DNA"/>
</dbReference>
<keyword evidence="1 2" id="KW-0732">Signal</keyword>
<feature type="signal peptide" evidence="2">
    <location>
        <begin position="1"/>
        <end position="18"/>
    </location>
</feature>
<evidence type="ECO:0000313" key="5">
    <source>
        <dbReference type="EMBL" id="SOD64987.1"/>
    </source>
</evidence>
<dbReference type="Proteomes" id="UP000219669">
    <property type="component" value="Unassembled WGS sequence"/>
</dbReference>
<dbReference type="Pfam" id="PF00497">
    <property type="entry name" value="SBP_bac_3"/>
    <property type="match status" value="1"/>
</dbReference>
<gene>
    <name evidence="5" type="ORF">SAMN02746062_00144</name>
</gene>
<feature type="chain" id="PRO_5012312534" evidence="2">
    <location>
        <begin position="19"/>
        <end position="268"/>
    </location>
</feature>
<dbReference type="PANTHER" id="PTHR35936:SF17">
    <property type="entry name" value="ARGININE-BINDING EXTRACELLULAR PROTEIN ARTP"/>
    <property type="match status" value="1"/>
</dbReference>
<accession>A0A286E261</accession>
<dbReference type="GO" id="GO:0015276">
    <property type="term" value="F:ligand-gated monoatomic ion channel activity"/>
    <property type="evidence" value="ECO:0007669"/>
    <property type="project" value="InterPro"/>
</dbReference>
<dbReference type="SMART" id="SM00079">
    <property type="entry name" value="PBPe"/>
    <property type="match status" value="1"/>
</dbReference>
<dbReference type="GO" id="GO:0016020">
    <property type="term" value="C:membrane"/>
    <property type="evidence" value="ECO:0007669"/>
    <property type="project" value="InterPro"/>
</dbReference>
<dbReference type="InterPro" id="IPR001320">
    <property type="entry name" value="Iontro_rcpt_C"/>
</dbReference>
<dbReference type="PROSITE" id="PS51257">
    <property type="entry name" value="PROKAR_LIPOPROTEIN"/>
    <property type="match status" value="1"/>
</dbReference>
<name>A0A286E261_9NEIS</name>
<dbReference type="SMART" id="SM00062">
    <property type="entry name" value="PBPb"/>
    <property type="match status" value="1"/>
</dbReference>
<protein>
    <submittedName>
        <fullName evidence="5">Polar amino acid transport system substrate-binding protein</fullName>
    </submittedName>
</protein>
<sequence>MKIQHKMTWWLGALSALALTACQPESQNAQSQASESAQKVYRVTSELTKFPVVMHDGQGGVSGFEAELLQEIAKKQGFQIEYNIDNWAGLLKKITSGETDILLGSVTITDERRQSMDFTESVLPYQTGLMVQPAFLDAQKFSDLRGKRVNLRKNTVYEKLVPLFSTDNGKNMVYPDNVWGQVKSLLDGESDAMVGASITLEYYKNQHPEKKFHIIYEPDAKISHYGWAVKKGNTELLAKLNQGLAQAKSDGTYDALYNKYWPNSARPQ</sequence>
<dbReference type="SUPFAM" id="SSF53850">
    <property type="entry name" value="Periplasmic binding protein-like II"/>
    <property type="match status" value="1"/>
</dbReference>
<evidence type="ECO:0000256" key="2">
    <source>
        <dbReference type="SAM" id="SignalP"/>
    </source>
</evidence>
<dbReference type="InterPro" id="IPR001638">
    <property type="entry name" value="Solute-binding_3/MltF_N"/>
</dbReference>
<evidence type="ECO:0000256" key="1">
    <source>
        <dbReference type="ARBA" id="ARBA00022729"/>
    </source>
</evidence>
<dbReference type="RefSeq" id="WP_097113220.1">
    <property type="nucleotide sequence ID" value="NZ_CP083931.1"/>
</dbReference>
<evidence type="ECO:0000259" key="4">
    <source>
        <dbReference type="SMART" id="SM00079"/>
    </source>
</evidence>